<evidence type="ECO:0000313" key="1">
    <source>
        <dbReference type="EMBL" id="PZQ76887.1"/>
    </source>
</evidence>
<comment type="caution">
    <text evidence="1">The sequence shown here is derived from an EMBL/GenBank/DDBJ whole genome shotgun (WGS) entry which is preliminary data.</text>
</comment>
<name>A0A2W5S2B6_VARPD</name>
<organism evidence="1 2">
    <name type="scientific">Variovorax paradoxus</name>
    <dbReference type="NCBI Taxonomy" id="34073"/>
    <lineage>
        <taxon>Bacteria</taxon>
        <taxon>Pseudomonadati</taxon>
        <taxon>Pseudomonadota</taxon>
        <taxon>Betaproteobacteria</taxon>
        <taxon>Burkholderiales</taxon>
        <taxon>Comamonadaceae</taxon>
        <taxon>Variovorax</taxon>
    </lineage>
</organism>
<accession>A0A2W5S2B6</accession>
<proteinExistence type="predicted"/>
<dbReference type="PROSITE" id="PS51257">
    <property type="entry name" value="PROKAR_LIPOPROTEIN"/>
    <property type="match status" value="1"/>
</dbReference>
<dbReference type="AlphaFoldDB" id="A0A2W5S2B6"/>
<dbReference type="EMBL" id="QFPP01000037">
    <property type="protein sequence ID" value="PZQ76887.1"/>
    <property type="molecule type" value="Genomic_DNA"/>
</dbReference>
<sequence length="97" mass="10581">MRYVLTTLMVACFALVTGCDSSGSEKYVGTWHRVKYPKETLTVSKEGGGKLTFRPNDNTSGEPIVGELIGDQVVFGATTASLRQNGNLVFEGREYTK</sequence>
<dbReference type="Proteomes" id="UP000249135">
    <property type="component" value="Unassembled WGS sequence"/>
</dbReference>
<protein>
    <submittedName>
        <fullName evidence="1">Uncharacterized protein</fullName>
    </submittedName>
</protein>
<evidence type="ECO:0000313" key="2">
    <source>
        <dbReference type="Proteomes" id="UP000249135"/>
    </source>
</evidence>
<gene>
    <name evidence="1" type="ORF">DI563_05785</name>
</gene>
<reference evidence="1 2" key="1">
    <citation type="submission" date="2017-08" db="EMBL/GenBank/DDBJ databases">
        <title>Infants hospitalized years apart are colonized by the same room-sourced microbial strains.</title>
        <authorList>
            <person name="Brooks B."/>
            <person name="Olm M.R."/>
            <person name="Firek B.A."/>
            <person name="Baker R."/>
            <person name="Thomas B.C."/>
            <person name="Morowitz M.J."/>
            <person name="Banfield J.F."/>
        </authorList>
    </citation>
    <scope>NUCLEOTIDE SEQUENCE [LARGE SCALE GENOMIC DNA]</scope>
    <source>
        <strain evidence="1">S2_005_003_R2_41</strain>
    </source>
</reference>